<dbReference type="PANTHER" id="PTHR33238:SF11">
    <property type="entry name" value="TRANSCRIPTIONAL REGULATOR MNTR"/>
    <property type="match status" value="1"/>
</dbReference>
<dbReference type="InterPro" id="IPR011991">
    <property type="entry name" value="ArsR-like_HTH"/>
</dbReference>
<keyword evidence="9" id="KW-0804">Transcription</keyword>
<comment type="similarity">
    <text evidence="2">Belongs to the DtxR/MntR family.</text>
</comment>
<evidence type="ECO:0000256" key="10">
    <source>
        <dbReference type="ARBA" id="ARBA00023211"/>
    </source>
</evidence>
<evidence type="ECO:0000256" key="8">
    <source>
        <dbReference type="ARBA" id="ARBA00023159"/>
    </source>
</evidence>
<dbReference type="GO" id="GO:0003677">
    <property type="term" value="F:DNA binding"/>
    <property type="evidence" value="ECO:0007669"/>
    <property type="project" value="UniProtKB-KW"/>
</dbReference>
<dbReference type="PANTHER" id="PTHR33238">
    <property type="entry name" value="IRON (METAL) DEPENDENT REPRESSOR, DTXR FAMILY"/>
    <property type="match status" value="1"/>
</dbReference>
<dbReference type="Gene3D" id="1.10.60.10">
    <property type="entry name" value="Iron dependent repressor, metal binding and dimerisation domain"/>
    <property type="match status" value="1"/>
</dbReference>
<keyword evidence="4" id="KW-0963">Cytoplasm</keyword>
<dbReference type="PROSITE" id="PS50944">
    <property type="entry name" value="HTH_DTXR"/>
    <property type="match status" value="1"/>
</dbReference>
<dbReference type="InterPro" id="IPR036388">
    <property type="entry name" value="WH-like_DNA-bd_sf"/>
</dbReference>
<keyword evidence="7" id="KW-0238">DNA-binding</keyword>
<evidence type="ECO:0000256" key="3">
    <source>
        <dbReference type="ARBA" id="ARBA00011738"/>
    </source>
</evidence>
<dbReference type="EMBL" id="LR134350">
    <property type="protein sequence ID" value="VEG25682.1"/>
    <property type="molecule type" value="Genomic_DNA"/>
</dbReference>
<dbReference type="RefSeq" id="WP_126381208.1">
    <property type="nucleotide sequence ID" value="NZ_LR134350.1"/>
</dbReference>
<dbReference type="SUPFAM" id="SSF47979">
    <property type="entry name" value="Iron-dependent repressor protein, dimerization domain"/>
    <property type="match status" value="1"/>
</dbReference>
<dbReference type="InterPro" id="IPR050536">
    <property type="entry name" value="DtxR_MntR_Metal-Reg"/>
</dbReference>
<dbReference type="GO" id="GO:0005737">
    <property type="term" value="C:cytoplasm"/>
    <property type="evidence" value="ECO:0007669"/>
    <property type="project" value="UniProtKB-SubCell"/>
</dbReference>
<dbReference type="AlphaFoldDB" id="A0A3S4V323"/>
<evidence type="ECO:0000313" key="14">
    <source>
        <dbReference type="EMBL" id="VEG25682.1"/>
    </source>
</evidence>
<proteinExistence type="inferred from homology"/>
<dbReference type="InterPro" id="IPR022689">
    <property type="entry name" value="Iron_dep_repressor"/>
</dbReference>
<evidence type="ECO:0000256" key="7">
    <source>
        <dbReference type="ARBA" id="ARBA00023125"/>
    </source>
</evidence>
<comment type="subunit">
    <text evidence="3">Homodimer.</text>
</comment>
<evidence type="ECO:0000256" key="11">
    <source>
        <dbReference type="ARBA" id="ARBA00032593"/>
    </source>
</evidence>
<comment type="subcellular location">
    <subcellularLocation>
        <location evidence="1">Cytoplasm</location>
    </subcellularLocation>
</comment>
<keyword evidence="6" id="KW-0805">Transcription regulation</keyword>
<dbReference type="Pfam" id="PF02742">
    <property type="entry name" value="Fe_dep_repr_C"/>
    <property type="match status" value="1"/>
</dbReference>
<dbReference type="SMART" id="SM00529">
    <property type="entry name" value="HTH_DTXR"/>
    <property type="match status" value="1"/>
</dbReference>
<evidence type="ECO:0000256" key="4">
    <source>
        <dbReference type="ARBA" id="ARBA00022490"/>
    </source>
</evidence>
<reference evidence="14 15" key="1">
    <citation type="submission" date="2018-12" db="EMBL/GenBank/DDBJ databases">
        <authorList>
            <consortium name="Pathogen Informatics"/>
        </authorList>
    </citation>
    <scope>NUCLEOTIDE SEQUENCE [LARGE SCALE GENOMIC DNA]</scope>
    <source>
        <strain evidence="14 15">NCTC11636</strain>
    </source>
</reference>
<name>A0A3S4V323_9ACTO</name>
<evidence type="ECO:0000256" key="6">
    <source>
        <dbReference type="ARBA" id="ARBA00023015"/>
    </source>
</evidence>
<feature type="compositionally biased region" description="Basic and acidic residues" evidence="12">
    <location>
        <begin position="133"/>
        <end position="142"/>
    </location>
</feature>
<dbReference type="InterPro" id="IPR001367">
    <property type="entry name" value="Fe_dep_repressor"/>
</dbReference>
<dbReference type="Gene3D" id="1.10.10.10">
    <property type="entry name" value="Winged helix-like DNA-binding domain superfamily/Winged helix DNA-binding domain"/>
    <property type="match status" value="1"/>
</dbReference>
<keyword evidence="15" id="KW-1185">Reference proteome</keyword>
<evidence type="ECO:0000256" key="5">
    <source>
        <dbReference type="ARBA" id="ARBA00022491"/>
    </source>
</evidence>
<keyword evidence="10" id="KW-0464">Manganese</keyword>
<evidence type="ECO:0000256" key="2">
    <source>
        <dbReference type="ARBA" id="ARBA00007871"/>
    </source>
</evidence>
<accession>A0A3S4V323</accession>
<feature type="region of interest" description="Disordered" evidence="12">
    <location>
        <begin position="133"/>
        <end position="153"/>
    </location>
</feature>
<sequence length="252" mass="26554">MGGDAVSPADAGAAEDSAVTQDYLKAVWVAVEMGGVGASVTGLARRMGVAPSTASENVARLVEAGLLEHDPYRPVTLSPEGRRRAMAMVRRHRLLETYLVEVLGFEWDEVHAEAEVLEHAVSDRLLDRLDAALGHPERDPHGDPIPSADGRLPDLGLDRLESCRVGGGGVVGRIRDDGETLRALGRAGIGLDTALTVTGRTTLPAVGSERDGSDSRGLREAGLPRGATVVRVRGQGDGPEAVVPDGAVWLRR</sequence>
<dbReference type="KEGG" id="ahw:NCTC11636_00159"/>
<evidence type="ECO:0000256" key="12">
    <source>
        <dbReference type="SAM" id="MobiDB-lite"/>
    </source>
</evidence>
<evidence type="ECO:0000256" key="1">
    <source>
        <dbReference type="ARBA" id="ARBA00004496"/>
    </source>
</evidence>
<dbReference type="InterPro" id="IPR022687">
    <property type="entry name" value="HTH_DTXR"/>
</dbReference>
<evidence type="ECO:0000256" key="9">
    <source>
        <dbReference type="ARBA" id="ARBA00023163"/>
    </source>
</evidence>
<protein>
    <recommendedName>
        <fullName evidence="11">Manganese transport regulator</fullName>
    </recommendedName>
</protein>
<dbReference type="OrthoDB" id="9791355at2"/>
<dbReference type="CDD" id="cd00090">
    <property type="entry name" value="HTH_ARSR"/>
    <property type="match status" value="1"/>
</dbReference>
<organism evidence="14 15">
    <name type="scientific">Actinomyces howellii</name>
    <dbReference type="NCBI Taxonomy" id="52771"/>
    <lineage>
        <taxon>Bacteria</taxon>
        <taxon>Bacillati</taxon>
        <taxon>Actinomycetota</taxon>
        <taxon>Actinomycetes</taxon>
        <taxon>Actinomycetales</taxon>
        <taxon>Actinomycetaceae</taxon>
        <taxon>Actinomyces</taxon>
    </lineage>
</organism>
<dbReference type="GO" id="GO:0046983">
    <property type="term" value="F:protein dimerization activity"/>
    <property type="evidence" value="ECO:0007669"/>
    <property type="project" value="InterPro"/>
</dbReference>
<evidence type="ECO:0000313" key="15">
    <source>
        <dbReference type="Proteomes" id="UP000266895"/>
    </source>
</evidence>
<dbReference type="SUPFAM" id="SSF46785">
    <property type="entry name" value="Winged helix' DNA-binding domain"/>
    <property type="match status" value="1"/>
</dbReference>
<dbReference type="Pfam" id="PF01325">
    <property type="entry name" value="Fe_dep_repress"/>
    <property type="match status" value="1"/>
</dbReference>
<dbReference type="InterPro" id="IPR036421">
    <property type="entry name" value="Fe_dep_repressor_sf"/>
</dbReference>
<feature type="domain" description="HTH dtxR-type" evidence="13">
    <location>
        <begin position="17"/>
        <end position="78"/>
    </location>
</feature>
<dbReference type="InterPro" id="IPR036390">
    <property type="entry name" value="WH_DNA-bd_sf"/>
</dbReference>
<dbReference type="Proteomes" id="UP000266895">
    <property type="component" value="Chromosome"/>
</dbReference>
<dbReference type="FunFam" id="1.10.60.10:FF:000004">
    <property type="entry name" value="DtxR family transcriptional regulator"/>
    <property type="match status" value="1"/>
</dbReference>
<dbReference type="GO" id="GO:0046914">
    <property type="term" value="F:transition metal ion binding"/>
    <property type="evidence" value="ECO:0007669"/>
    <property type="project" value="InterPro"/>
</dbReference>
<keyword evidence="8" id="KW-0010">Activator</keyword>
<evidence type="ECO:0000259" key="13">
    <source>
        <dbReference type="PROSITE" id="PS50944"/>
    </source>
</evidence>
<gene>
    <name evidence="14" type="primary">ideR_1</name>
    <name evidence="14" type="ORF">NCTC11636_00159</name>
</gene>
<dbReference type="GO" id="GO:0003700">
    <property type="term" value="F:DNA-binding transcription factor activity"/>
    <property type="evidence" value="ECO:0007669"/>
    <property type="project" value="InterPro"/>
</dbReference>
<keyword evidence="5" id="KW-0678">Repressor</keyword>
<dbReference type="GO" id="GO:0045892">
    <property type="term" value="P:negative regulation of DNA-templated transcription"/>
    <property type="evidence" value="ECO:0007669"/>
    <property type="project" value="TreeGrafter"/>
</dbReference>